<protein>
    <recommendedName>
        <fullName evidence="3">F-box domain-containing protein</fullName>
    </recommendedName>
</protein>
<name>A0A067PGY0_9AGAM</name>
<dbReference type="AlphaFoldDB" id="A0A067PGY0"/>
<dbReference type="EMBL" id="KL197763">
    <property type="protein sequence ID" value="KDQ50272.1"/>
    <property type="molecule type" value="Genomic_DNA"/>
</dbReference>
<dbReference type="HOGENOM" id="CLU_799413_0_0_1"/>
<dbReference type="OrthoDB" id="3255541at2759"/>
<keyword evidence="2" id="KW-1185">Reference proteome</keyword>
<reference evidence="2" key="1">
    <citation type="journal article" date="2014" name="Proc. Natl. Acad. Sci. U.S.A.">
        <title>Extensive sampling of basidiomycete genomes demonstrates inadequacy of the white-rot/brown-rot paradigm for wood decay fungi.</title>
        <authorList>
            <person name="Riley R."/>
            <person name="Salamov A.A."/>
            <person name="Brown D.W."/>
            <person name="Nagy L.G."/>
            <person name="Floudas D."/>
            <person name="Held B.W."/>
            <person name="Levasseur A."/>
            <person name="Lombard V."/>
            <person name="Morin E."/>
            <person name="Otillar R."/>
            <person name="Lindquist E.A."/>
            <person name="Sun H."/>
            <person name="LaButti K.M."/>
            <person name="Schmutz J."/>
            <person name="Jabbour D."/>
            <person name="Luo H."/>
            <person name="Baker S.E."/>
            <person name="Pisabarro A.G."/>
            <person name="Walton J.D."/>
            <person name="Blanchette R.A."/>
            <person name="Henrissat B."/>
            <person name="Martin F."/>
            <person name="Cullen D."/>
            <person name="Hibbett D.S."/>
            <person name="Grigoriev I.V."/>
        </authorList>
    </citation>
    <scope>NUCLEOTIDE SEQUENCE [LARGE SCALE GENOMIC DNA]</scope>
    <source>
        <strain evidence="2">MUCL 33604</strain>
    </source>
</reference>
<accession>A0A067PGY0</accession>
<sequence length="347" mass="38553">MESITSFISRLPKECPHLRELNVNHDPGRSSVFVALSEPLKTLNHIASIAHYTPLDMTTWAHLVSLKTLKCISFSNCLNAHAPVIRSTPQTGFDFLVESPNAFPAVQEMVLYANSCDPYLSLIRACGSPFLSEIDILIRLPFSPFSSRQFISILSEKLSLTSIKSDCSGKRSRRDLPLRRPPDLSISLRPLSMLHNLVSFIWGTSYSFDDLGDSTMTDLVASWPSLRCLRLDPLVLDSPVLSHQTEPPSVALRGLLPLASHPLLSEISIPLIAQASDILPSSFFPANGHSRVTSLRLGQWMVIEEADGDLEAMARYLRFLFPICDQTYPNGLNGQQRKLQALVNSEK</sequence>
<evidence type="ECO:0000313" key="2">
    <source>
        <dbReference type="Proteomes" id="UP000027265"/>
    </source>
</evidence>
<organism evidence="1 2">
    <name type="scientific">Jaapia argillacea MUCL 33604</name>
    <dbReference type="NCBI Taxonomy" id="933084"/>
    <lineage>
        <taxon>Eukaryota</taxon>
        <taxon>Fungi</taxon>
        <taxon>Dikarya</taxon>
        <taxon>Basidiomycota</taxon>
        <taxon>Agaricomycotina</taxon>
        <taxon>Agaricomycetes</taxon>
        <taxon>Agaricomycetidae</taxon>
        <taxon>Jaapiales</taxon>
        <taxon>Jaapiaceae</taxon>
        <taxon>Jaapia</taxon>
    </lineage>
</organism>
<dbReference type="Proteomes" id="UP000027265">
    <property type="component" value="Unassembled WGS sequence"/>
</dbReference>
<evidence type="ECO:0000313" key="1">
    <source>
        <dbReference type="EMBL" id="KDQ50272.1"/>
    </source>
</evidence>
<gene>
    <name evidence="1" type="ORF">JAAARDRAFT_200154</name>
</gene>
<proteinExistence type="predicted"/>
<evidence type="ECO:0008006" key="3">
    <source>
        <dbReference type="Google" id="ProtNLM"/>
    </source>
</evidence>
<dbReference type="InParanoid" id="A0A067PGY0"/>